<dbReference type="Proteomes" id="UP000326078">
    <property type="component" value="Unassembled WGS sequence"/>
</dbReference>
<dbReference type="RefSeq" id="WP_151026979.1">
    <property type="nucleotide sequence ID" value="NZ_VYUK01000025.1"/>
</dbReference>
<reference evidence="1 2" key="1">
    <citation type="submission" date="2019-09" db="EMBL/GenBank/DDBJ databases">
        <title>Vancomyinc resistant enterococci isolated from farm animals in Switzerland.</title>
        <authorList>
            <person name="Stevens M.J.A."/>
            <person name="Stephan R."/>
            <person name="Morach M."/>
            <person name="Nuesch-Inderbinen M."/>
        </authorList>
    </citation>
    <scope>NUCLEOTIDE SEQUENCE [LARGE SCALE GENOMIC DNA]</scope>
    <source>
        <strain evidence="1 2">GH27</strain>
    </source>
</reference>
<protein>
    <submittedName>
        <fullName evidence="1">DUF1642 domain-containing protein</fullName>
    </submittedName>
</protein>
<evidence type="ECO:0000313" key="1">
    <source>
        <dbReference type="EMBL" id="KAA9203558.1"/>
    </source>
</evidence>
<dbReference type="InterPro" id="IPR012865">
    <property type="entry name" value="DUF1642"/>
</dbReference>
<organism evidence="1 2">
    <name type="scientific">Enterococcus durans</name>
    <dbReference type="NCBI Taxonomy" id="53345"/>
    <lineage>
        <taxon>Bacteria</taxon>
        <taxon>Bacillati</taxon>
        <taxon>Bacillota</taxon>
        <taxon>Bacilli</taxon>
        <taxon>Lactobacillales</taxon>
        <taxon>Enterococcaceae</taxon>
        <taxon>Enterococcus</taxon>
    </lineage>
</organism>
<gene>
    <name evidence="1" type="ORF">F6X95_13540</name>
</gene>
<dbReference type="EMBL" id="VYUT01000029">
    <property type="protein sequence ID" value="KAA9203558.1"/>
    <property type="molecule type" value="Genomic_DNA"/>
</dbReference>
<evidence type="ECO:0000313" key="2">
    <source>
        <dbReference type="Proteomes" id="UP000326078"/>
    </source>
</evidence>
<dbReference type="AlphaFoldDB" id="A0A5N0YMS4"/>
<sequence length="186" mass="21673">MNKQELIDKYTTERDKLRPYCPNRNQSEDKLKLGIFTEFIADLKQLDEPQRETIPKCAHEFILEGTGLGLSYFEIITSAESFANAKPQDEFSKWLRKNSGLFIRSLLDGYEVEKEPLYYVYFPEIIASPDLMDPDIEGAYLMKNGDEVELADNNRFDEMKFTESEIKAIDERYWAFAVPVEEVAEE</sequence>
<name>A0A5N0YMS4_9ENTE</name>
<accession>A0A5N0YMS4</accession>
<comment type="caution">
    <text evidence="1">The sequence shown here is derived from an EMBL/GenBank/DDBJ whole genome shotgun (WGS) entry which is preliminary data.</text>
</comment>
<dbReference type="Pfam" id="PF07852">
    <property type="entry name" value="DUF1642"/>
    <property type="match status" value="1"/>
</dbReference>
<proteinExistence type="predicted"/>